<feature type="domain" description="Helicase ATP-binding" evidence="2">
    <location>
        <begin position="1"/>
        <end position="143"/>
    </location>
</feature>
<dbReference type="SUPFAM" id="SSF52540">
    <property type="entry name" value="P-loop containing nucleoside triphosphate hydrolases"/>
    <property type="match status" value="1"/>
</dbReference>
<evidence type="ECO:0000313" key="4">
    <source>
        <dbReference type="Proteomes" id="UP001249851"/>
    </source>
</evidence>
<keyword evidence="4" id="KW-1185">Reference proteome</keyword>
<proteinExistence type="inferred from homology"/>
<dbReference type="GO" id="GO:0000724">
    <property type="term" value="P:double-strand break repair via homologous recombination"/>
    <property type="evidence" value="ECO:0007669"/>
    <property type="project" value="TreeGrafter"/>
</dbReference>
<keyword evidence="3" id="KW-0347">Helicase</keyword>
<name>A0AAD9V9X5_ACRCE</name>
<comment type="caution">
    <text evidence="3">The sequence shown here is derived from an EMBL/GenBank/DDBJ whole genome shotgun (WGS) entry which is preliminary data.</text>
</comment>
<accession>A0AAD9V9X5</accession>
<reference evidence="3" key="2">
    <citation type="journal article" date="2023" name="Science">
        <title>Genomic signatures of disease resistance in endangered staghorn corals.</title>
        <authorList>
            <person name="Vollmer S.V."/>
            <person name="Selwyn J.D."/>
            <person name="Despard B.A."/>
            <person name="Roesel C.L."/>
        </authorList>
    </citation>
    <scope>NUCLEOTIDE SEQUENCE</scope>
    <source>
        <strain evidence="3">K2</strain>
    </source>
</reference>
<dbReference type="GO" id="GO:0004527">
    <property type="term" value="F:exonuclease activity"/>
    <property type="evidence" value="ECO:0007669"/>
    <property type="project" value="UniProtKB-KW"/>
</dbReference>
<keyword evidence="3" id="KW-0269">Exonuclease</keyword>
<comment type="similarity">
    <text evidence="1">Belongs to the helicase family. RecQ subfamily.</text>
</comment>
<dbReference type="PANTHER" id="PTHR13710:SF120">
    <property type="entry name" value="BIFUNCTIONAL 3'-5' EXONUCLEASE_ATP-DEPENDENT HELICASE WRN"/>
    <property type="match status" value="1"/>
</dbReference>
<dbReference type="Proteomes" id="UP001249851">
    <property type="component" value="Unassembled WGS sequence"/>
</dbReference>
<dbReference type="InterPro" id="IPR014001">
    <property type="entry name" value="Helicase_ATP-bd"/>
</dbReference>
<protein>
    <submittedName>
        <fullName evidence="3">Bifunctional 3'-5' exonuclease/ATP-dependent helicase WRN</fullName>
    </submittedName>
</protein>
<keyword evidence="3" id="KW-0547">Nucleotide-binding</keyword>
<dbReference type="AlphaFoldDB" id="A0AAD9V9X5"/>
<dbReference type="GO" id="GO:0009378">
    <property type="term" value="F:four-way junction helicase activity"/>
    <property type="evidence" value="ECO:0007669"/>
    <property type="project" value="TreeGrafter"/>
</dbReference>
<dbReference type="InterPro" id="IPR027417">
    <property type="entry name" value="P-loop_NTPase"/>
</dbReference>
<dbReference type="PROSITE" id="PS51192">
    <property type="entry name" value="HELICASE_ATP_BIND_1"/>
    <property type="match status" value="1"/>
</dbReference>
<reference evidence="3" key="1">
    <citation type="journal article" date="2023" name="G3 (Bethesda)">
        <title>Whole genome assembly and annotation of the endangered Caribbean coral Acropora cervicornis.</title>
        <authorList>
            <person name="Selwyn J.D."/>
            <person name="Vollmer S.V."/>
        </authorList>
    </citation>
    <scope>NUCLEOTIDE SEQUENCE</scope>
    <source>
        <strain evidence="3">K2</strain>
    </source>
</reference>
<dbReference type="GO" id="GO:0043138">
    <property type="term" value="F:3'-5' DNA helicase activity"/>
    <property type="evidence" value="ECO:0007669"/>
    <property type="project" value="TreeGrafter"/>
</dbReference>
<evidence type="ECO:0000313" key="3">
    <source>
        <dbReference type="EMBL" id="KAK2566629.1"/>
    </source>
</evidence>
<evidence type="ECO:0000256" key="1">
    <source>
        <dbReference type="ARBA" id="ARBA00005446"/>
    </source>
</evidence>
<dbReference type="GO" id="GO:0005634">
    <property type="term" value="C:nucleus"/>
    <property type="evidence" value="ECO:0007669"/>
    <property type="project" value="TreeGrafter"/>
</dbReference>
<dbReference type="Gene3D" id="3.40.50.300">
    <property type="entry name" value="P-loop containing nucleotide triphosphate hydrolases"/>
    <property type="match status" value="1"/>
</dbReference>
<dbReference type="PANTHER" id="PTHR13710">
    <property type="entry name" value="DNA HELICASE RECQ FAMILY MEMBER"/>
    <property type="match status" value="1"/>
</dbReference>
<keyword evidence="3" id="KW-0540">Nuclease</keyword>
<dbReference type="GO" id="GO:0005737">
    <property type="term" value="C:cytoplasm"/>
    <property type="evidence" value="ECO:0007669"/>
    <property type="project" value="TreeGrafter"/>
</dbReference>
<keyword evidence="3" id="KW-0067">ATP-binding</keyword>
<evidence type="ECO:0000259" key="2">
    <source>
        <dbReference type="PROSITE" id="PS51192"/>
    </source>
</evidence>
<organism evidence="3 4">
    <name type="scientific">Acropora cervicornis</name>
    <name type="common">Staghorn coral</name>
    <dbReference type="NCBI Taxonomy" id="6130"/>
    <lineage>
        <taxon>Eukaryota</taxon>
        <taxon>Metazoa</taxon>
        <taxon>Cnidaria</taxon>
        <taxon>Anthozoa</taxon>
        <taxon>Hexacorallia</taxon>
        <taxon>Scleractinia</taxon>
        <taxon>Astrocoeniina</taxon>
        <taxon>Acroporidae</taxon>
        <taxon>Acropora</taxon>
    </lineage>
</organism>
<gene>
    <name evidence="3" type="ORF">P5673_009280</name>
</gene>
<dbReference type="EMBL" id="JARQWQ010000016">
    <property type="protein sequence ID" value="KAK2566629.1"/>
    <property type="molecule type" value="Genomic_DNA"/>
</dbReference>
<dbReference type="GO" id="GO:0005694">
    <property type="term" value="C:chromosome"/>
    <property type="evidence" value="ECO:0007669"/>
    <property type="project" value="TreeGrafter"/>
</dbReference>
<keyword evidence="3" id="KW-0378">Hydrolase</keyword>
<sequence length="201" mass="22637">MPAFPLVIVVSPLSSIVKDQVGFLTNLGFEVAFIGEGDIIEGNIKPQFLYGSPEPIVGDIKFKEMFSHLHYRQNVAAIVCDEVQVFLFRGEKKDKKGPFRKWCGLVGEIKSFLPKQVLLALTATASPSTREKIIKSLSLKKCLYITVSPNRRNIKLFVLKVAIDISVNFKWLARELSKMRAECPRTLIHVRELVVNSVTFS</sequence>